<name>A0A388LKE9_CHABU</name>
<feature type="compositionally biased region" description="Basic and acidic residues" evidence="1">
    <location>
        <begin position="291"/>
        <end position="306"/>
    </location>
</feature>
<comment type="caution">
    <text evidence="3">The sequence shown here is derived from an EMBL/GenBank/DDBJ whole genome shotgun (WGS) entry which is preliminary data.</text>
</comment>
<dbReference type="Proteomes" id="UP000265515">
    <property type="component" value="Unassembled WGS sequence"/>
</dbReference>
<dbReference type="SUPFAM" id="SSF55729">
    <property type="entry name" value="Acyl-CoA N-acyltransferases (Nat)"/>
    <property type="match status" value="1"/>
</dbReference>
<dbReference type="PROSITE" id="PS51729">
    <property type="entry name" value="GNAT_YJDJ"/>
    <property type="match status" value="1"/>
</dbReference>
<dbReference type="PANTHER" id="PTHR31435">
    <property type="entry name" value="PROTEIN NATD1"/>
    <property type="match status" value="1"/>
</dbReference>
<evidence type="ECO:0000256" key="1">
    <source>
        <dbReference type="SAM" id="MobiDB-lite"/>
    </source>
</evidence>
<protein>
    <recommendedName>
        <fullName evidence="2">N-acetyltransferase domain-containing protein</fullName>
    </recommendedName>
</protein>
<feature type="domain" description="N-acetyltransferase" evidence="2">
    <location>
        <begin position="169"/>
        <end position="258"/>
    </location>
</feature>
<feature type="region of interest" description="Disordered" evidence="1">
    <location>
        <begin position="267"/>
        <end position="322"/>
    </location>
</feature>
<dbReference type="AlphaFoldDB" id="A0A388LKE9"/>
<organism evidence="3 4">
    <name type="scientific">Chara braunii</name>
    <name type="common">Braun's stonewort</name>
    <dbReference type="NCBI Taxonomy" id="69332"/>
    <lineage>
        <taxon>Eukaryota</taxon>
        <taxon>Viridiplantae</taxon>
        <taxon>Streptophyta</taxon>
        <taxon>Charophyceae</taxon>
        <taxon>Charales</taxon>
        <taxon>Characeae</taxon>
        <taxon>Chara</taxon>
    </lineage>
</organism>
<feature type="compositionally biased region" description="Polar residues" evidence="1">
    <location>
        <begin position="183"/>
        <end position="196"/>
    </location>
</feature>
<feature type="region of interest" description="Disordered" evidence="1">
    <location>
        <begin position="1"/>
        <end position="23"/>
    </location>
</feature>
<dbReference type="Pfam" id="PF14542">
    <property type="entry name" value="Acetyltransf_CG"/>
    <property type="match status" value="1"/>
</dbReference>
<feature type="region of interest" description="Disordered" evidence="1">
    <location>
        <begin position="133"/>
        <end position="196"/>
    </location>
</feature>
<feature type="compositionally biased region" description="Gly residues" evidence="1">
    <location>
        <begin position="84"/>
        <end position="97"/>
    </location>
</feature>
<dbReference type="EMBL" id="BFEA01000415">
    <property type="protein sequence ID" value="GBG82703.1"/>
    <property type="molecule type" value="Genomic_DNA"/>
</dbReference>
<dbReference type="PANTHER" id="PTHR31435:SF9">
    <property type="entry name" value="PROTEIN NATD1"/>
    <property type="match status" value="1"/>
</dbReference>
<evidence type="ECO:0000313" key="4">
    <source>
        <dbReference type="Proteomes" id="UP000265515"/>
    </source>
</evidence>
<feature type="compositionally biased region" description="Polar residues" evidence="1">
    <location>
        <begin position="10"/>
        <end position="23"/>
    </location>
</feature>
<dbReference type="Gene3D" id="3.40.630.30">
    <property type="match status" value="1"/>
</dbReference>
<feature type="region of interest" description="Disordered" evidence="1">
    <location>
        <begin position="84"/>
        <end position="108"/>
    </location>
</feature>
<dbReference type="InterPro" id="IPR045057">
    <property type="entry name" value="Gcn5-rel_NAT"/>
</dbReference>
<evidence type="ECO:0000313" key="3">
    <source>
        <dbReference type="EMBL" id="GBG82703.1"/>
    </source>
</evidence>
<dbReference type="InterPro" id="IPR031165">
    <property type="entry name" value="GNAT_YJDJ"/>
</dbReference>
<dbReference type="InterPro" id="IPR016181">
    <property type="entry name" value="Acyl_CoA_acyltransferase"/>
</dbReference>
<dbReference type="OrthoDB" id="74247at2759"/>
<proteinExistence type="predicted"/>
<sequence>MHDSRHATRASPSAISTDQGMVQDTTQPALRLTSKHYFRSMIEFSVSDSKFQADRMSNTQLIHYKTCKGTTRAGAKVMEVIARGGGGGGEGEGGNASGGDSRSRSVNAIVHNDRRRRFETEDGEAFLEYHVISAGPVPGPGFPQQATKRSRRSGARESGSLQSDGDNTTESRTHDTADYTPAERTQSETAENRSQAKSVLNLRHTYVPPRKRGLGLAASLCFFAFDFAKKNNLVVLPTCSYIKDTFLPQHPEFQDIVVADLALVADVSPSRSPSSPPSPVRPSRGHSQGRRPSDDGQYGKKTENERGSAGSSRSRRSMRPAL</sequence>
<feature type="compositionally biased region" description="Basic residues" evidence="1">
    <location>
        <begin position="313"/>
        <end position="322"/>
    </location>
</feature>
<keyword evidence="4" id="KW-1185">Reference proteome</keyword>
<dbReference type="Gramene" id="GBG82703">
    <property type="protein sequence ID" value="GBG82703"/>
    <property type="gene ID" value="CBR_g36233"/>
</dbReference>
<accession>A0A388LKE9</accession>
<reference evidence="3 4" key="1">
    <citation type="journal article" date="2018" name="Cell">
        <title>The Chara Genome: Secondary Complexity and Implications for Plant Terrestrialization.</title>
        <authorList>
            <person name="Nishiyama T."/>
            <person name="Sakayama H."/>
            <person name="Vries J.D."/>
            <person name="Buschmann H."/>
            <person name="Saint-Marcoux D."/>
            <person name="Ullrich K.K."/>
            <person name="Haas F.B."/>
            <person name="Vanderstraeten L."/>
            <person name="Becker D."/>
            <person name="Lang D."/>
            <person name="Vosolsobe S."/>
            <person name="Rombauts S."/>
            <person name="Wilhelmsson P.K.I."/>
            <person name="Janitza P."/>
            <person name="Kern R."/>
            <person name="Heyl A."/>
            <person name="Rumpler F."/>
            <person name="Villalobos L.I.A.C."/>
            <person name="Clay J.M."/>
            <person name="Skokan R."/>
            <person name="Toyoda A."/>
            <person name="Suzuki Y."/>
            <person name="Kagoshima H."/>
            <person name="Schijlen E."/>
            <person name="Tajeshwar N."/>
            <person name="Catarino B."/>
            <person name="Hetherington A.J."/>
            <person name="Saltykova A."/>
            <person name="Bonnot C."/>
            <person name="Breuninger H."/>
            <person name="Symeonidi A."/>
            <person name="Radhakrishnan G.V."/>
            <person name="Van Nieuwerburgh F."/>
            <person name="Deforce D."/>
            <person name="Chang C."/>
            <person name="Karol K.G."/>
            <person name="Hedrich R."/>
            <person name="Ulvskov P."/>
            <person name="Glockner G."/>
            <person name="Delwiche C.F."/>
            <person name="Petrasek J."/>
            <person name="Van de Peer Y."/>
            <person name="Friml J."/>
            <person name="Beilby M."/>
            <person name="Dolan L."/>
            <person name="Kohara Y."/>
            <person name="Sugano S."/>
            <person name="Fujiyama A."/>
            <person name="Delaux P.-M."/>
            <person name="Quint M."/>
            <person name="TheiBen G."/>
            <person name="Hagemann M."/>
            <person name="Harholt J."/>
            <person name="Dunand C."/>
            <person name="Zachgo S."/>
            <person name="Langdale J."/>
            <person name="Maumus F."/>
            <person name="Straeten D.V.D."/>
            <person name="Gould S.B."/>
            <person name="Rensing S.A."/>
        </authorList>
    </citation>
    <scope>NUCLEOTIDE SEQUENCE [LARGE SCALE GENOMIC DNA]</scope>
    <source>
        <strain evidence="3 4">S276</strain>
    </source>
</reference>
<evidence type="ECO:0000259" key="2">
    <source>
        <dbReference type="PROSITE" id="PS51729"/>
    </source>
</evidence>
<gene>
    <name evidence="3" type="ORF">CBR_g36233</name>
</gene>